<accession>A0A183EFX7</accession>
<keyword evidence="2" id="KW-1185">Reference proteome</keyword>
<protein>
    <submittedName>
        <fullName evidence="3">Glutaminase</fullName>
    </submittedName>
</protein>
<name>A0A183EFX7_9BILA</name>
<reference evidence="1 2" key="2">
    <citation type="submission" date="2018-11" db="EMBL/GenBank/DDBJ databases">
        <authorList>
            <consortium name="Pathogen Informatics"/>
        </authorList>
    </citation>
    <scope>NUCLEOTIDE SEQUENCE [LARGE SCALE GENOMIC DNA]</scope>
</reference>
<dbReference type="AlphaFoldDB" id="A0A183EFX7"/>
<evidence type="ECO:0000313" key="2">
    <source>
        <dbReference type="Proteomes" id="UP000271098"/>
    </source>
</evidence>
<dbReference type="Proteomes" id="UP000271098">
    <property type="component" value="Unassembled WGS sequence"/>
</dbReference>
<dbReference type="EMBL" id="UYRT01089308">
    <property type="protein sequence ID" value="VDN34764.1"/>
    <property type="molecule type" value="Genomic_DNA"/>
</dbReference>
<organism evidence="3">
    <name type="scientific">Gongylonema pulchrum</name>
    <dbReference type="NCBI Taxonomy" id="637853"/>
    <lineage>
        <taxon>Eukaryota</taxon>
        <taxon>Metazoa</taxon>
        <taxon>Ecdysozoa</taxon>
        <taxon>Nematoda</taxon>
        <taxon>Chromadorea</taxon>
        <taxon>Rhabditida</taxon>
        <taxon>Spirurina</taxon>
        <taxon>Spiruromorpha</taxon>
        <taxon>Spiruroidea</taxon>
        <taxon>Gongylonematidae</taxon>
        <taxon>Gongylonema</taxon>
    </lineage>
</organism>
<gene>
    <name evidence="1" type="ORF">GPUH_LOCUS19868</name>
</gene>
<dbReference type="WBParaSite" id="GPUH_0001989301-mRNA-1">
    <property type="protein sequence ID" value="GPUH_0001989301-mRNA-1"/>
    <property type="gene ID" value="GPUH_0001989301"/>
</dbReference>
<reference evidence="3" key="1">
    <citation type="submission" date="2016-06" db="UniProtKB">
        <authorList>
            <consortium name="WormBaseParasite"/>
        </authorList>
    </citation>
    <scope>IDENTIFICATION</scope>
</reference>
<evidence type="ECO:0000313" key="3">
    <source>
        <dbReference type="WBParaSite" id="GPUH_0001989301-mRNA-1"/>
    </source>
</evidence>
<proteinExistence type="predicted"/>
<evidence type="ECO:0000313" key="1">
    <source>
        <dbReference type="EMBL" id="VDN34764.1"/>
    </source>
</evidence>
<sequence>MRAWWFGMVSGAPGAISGKEIAPQNVYLAKSVGKFDCEDRQGFVINPFLTMVARIATAMMRAGSVVN</sequence>